<dbReference type="PANTHER" id="PTHR22726">
    <property type="entry name" value="METALLOENDOPEPTIDASE OMA1"/>
    <property type="match status" value="1"/>
</dbReference>
<evidence type="ECO:0000256" key="3">
    <source>
        <dbReference type="ARBA" id="ARBA00022801"/>
    </source>
</evidence>
<sequence length="101" mass="11416">MPGGKVVVFTGLLNHCRSDSEIATIIAHEVAHAVARHLAEQILKNVWLTYLKLILYQFVMPDIVNTMSNFLLRLPFSRRIRMEMEADYIGLLLLASAGHDP</sequence>
<reference evidence="9" key="1">
    <citation type="submission" date="2024-07" db="EMBL/GenBank/DDBJ databases">
        <title>Two chromosome-level genome assemblies of Korean endemic species Abeliophyllum distichum and Forsythia ovata (Oleaceae).</title>
        <authorList>
            <person name="Jang H."/>
        </authorList>
    </citation>
    <scope>NUCLEOTIDE SEQUENCE [LARGE SCALE GENOMIC DNA]</scope>
</reference>
<comment type="caution">
    <text evidence="8">The sequence shown here is derived from an EMBL/GenBank/DDBJ whole genome shotgun (WGS) entry which is preliminary data.</text>
</comment>
<evidence type="ECO:0000256" key="6">
    <source>
        <dbReference type="RuleBase" id="RU003983"/>
    </source>
</evidence>
<dbReference type="InterPro" id="IPR001915">
    <property type="entry name" value="Peptidase_M48"/>
</dbReference>
<keyword evidence="3 6" id="KW-0378">Hydrolase</keyword>
<evidence type="ECO:0000313" key="8">
    <source>
        <dbReference type="EMBL" id="KAL2557298.1"/>
    </source>
</evidence>
<evidence type="ECO:0000256" key="4">
    <source>
        <dbReference type="ARBA" id="ARBA00022833"/>
    </source>
</evidence>
<organism evidence="8 9">
    <name type="scientific">Forsythia ovata</name>
    <dbReference type="NCBI Taxonomy" id="205694"/>
    <lineage>
        <taxon>Eukaryota</taxon>
        <taxon>Viridiplantae</taxon>
        <taxon>Streptophyta</taxon>
        <taxon>Embryophyta</taxon>
        <taxon>Tracheophyta</taxon>
        <taxon>Spermatophyta</taxon>
        <taxon>Magnoliopsida</taxon>
        <taxon>eudicotyledons</taxon>
        <taxon>Gunneridae</taxon>
        <taxon>Pentapetalae</taxon>
        <taxon>asterids</taxon>
        <taxon>lamiids</taxon>
        <taxon>Lamiales</taxon>
        <taxon>Oleaceae</taxon>
        <taxon>Forsythieae</taxon>
        <taxon>Forsythia</taxon>
    </lineage>
</organism>
<feature type="domain" description="Peptidase M48" evidence="7">
    <location>
        <begin position="2"/>
        <end position="100"/>
    </location>
</feature>
<keyword evidence="5 6" id="KW-0482">Metalloprotease</keyword>
<gene>
    <name evidence="8" type="ORF">Fot_02037</name>
</gene>
<dbReference type="AlphaFoldDB" id="A0ABD1X8T4"/>
<evidence type="ECO:0000256" key="2">
    <source>
        <dbReference type="ARBA" id="ARBA00022723"/>
    </source>
</evidence>
<keyword evidence="4 6" id="KW-0862">Zinc</keyword>
<dbReference type="InterPro" id="IPR051156">
    <property type="entry name" value="Mito/Outer_Membr_Metalloprot"/>
</dbReference>
<dbReference type="Proteomes" id="UP001604277">
    <property type="component" value="Unassembled WGS sequence"/>
</dbReference>
<dbReference type="GO" id="GO:0006508">
    <property type="term" value="P:proteolysis"/>
    <property type="evidence" value="ECO:0007669"/>
    <property type="project" value="UniProtKB-KW"/>
</dbReference>
<keyword evidence="9" id="KW-1185">Reference proteome</keyword>
<accession>A0ABD1X8T4</accession>
<evidence type="ECO:0000313" key="9">
    <source>
        <dbReference type="Proteomes" id="UP001604277"/>
    </source>
</evidence>
<evidence type="ECO:0000259" key="7">
    <source>
        <dbReference type="Pfam" id="PF01435"/>
    </source>
</evidence>
<comment type="cofactor">
    <cofactor evidence="6">
        <name>Zn(2+)</name>
        <dbReference type="ChEBI" id="CHEBI:29105"/>
    </cofactor>
    <text evidence="6">Binds 1 zinc ion per subunit.</text>
</comment>
<dbReference type="Pfam" id="PF01435">
    <property type="entry name" value="Peptidase_M48"/>
    <property type="match status" value="1"/>
</dbReference>
<protein>
    <submittedName>
        <fullName evidence="8">Peptidase family M48 family protein</fullName>
    </submittedName>
</protein>
<evidence type="ECO:0000256" key="1">
    <source>
        <dbReference type="ARBA" id="ARBA00022670"/>
    </source>
</evidence>
<dbReference type="Gene3D" id="3.30.2010.10">
    <property type="entry name" value="Metalloproteases ('zincins'), catalytic domain"/>
    <property type="match status" value="1"/>
</dbReference>
<dbReference type="PANTHER" id="PTHR22726:SF1">
    <property type="entry name" value="METALLOENDOPEPTIDASE OMA1, MITOCHONDRIAL"/>
    <property type="match status" value="1"/>
</dbReference>
<dbReference type="GO" id="GO:0046872">
    <property type="term" value="F:metal ion binding"/>
    <property type="evidence" value="ECO:0007669"/>
    <property type="project" value="UniProtKB-KW"/>
</dbReference>
<keyword evidence="1 6" id="KW-0645">Protease</keyword>
<proteinExistence type="inferred from homology"/>
<evidence type="ECO:0000256" key="5">
    <source>
        <dbReference type="ARBA" id="ARBA00023049"/>
    </source>
</evidence>
<keyword evidence="2" id="KW-0479">Metal-binding</keyword>
<dbReference type="EMBL" id="JBFOLJ010000001">
    <property type="protein sequence ID" value="KAL2557298.1"/>
    <property type="molecule type" value="Genomic_DNA"/>
</dbReference>
<comment type="similarity">
    <text evidence="6">Belongs to the peptidase M48 family.</text>
</comment>
<dbReference type="GO" id="GO:0008237">
    <property type="term" value="F:metallopeptidase activity"/>
    <property type="evidence" value="ECO:0007669"/>
    <property type="project" value="UniProtKB-KW"/>
</dbReference>
<name>A0ABD1X8T4_9LAMI</name>